<feature type="transmembrane region" description="Helical" evidence="7">
    <location>
        <begin position="83"/>
        <end position="104"/>
    </location>
</feature>
<dbReference type="InterPro" id="IPR017475">
    <property type="entry name" value="EPS_sugar_tfrase"/>
</dbReference>
<reference evidence="9 10" key="1">
    <citation type="submission" date="2016-04" db="EMBL/GenBank/DDBJ databases">
        <title>Complete genome sequence of Dokdonella koreensis DS-123T.</title>
        <authorList>
            <person name="Kim J.F."/>
            <person name="Lee H."/>
            <person name="Kwak M.-J."/>
        </authorList>
    </citation>
    <scope>NUCLEOTIDE SEQUENCE [LARGE SCALE GENOMIC DNA]</scope>
    <source>
        <strain evidence="9 10">DS-123</strain>
    </source>
</reference>
<keyword evidence="6 7" id="KW-0472">Membrane</keyword>
<dbReference type="NCBIfam" id="TIGR03013">
    <property type="entry name" value="EpsB_2"/>
    <property type="match status" value="1"/>
</dbReference>
<feature type="transmembrane region" description="Helical" evidence="7">
    <location>
        <begin position="116"/>
        <end position="136"/>
    </location>
</feature>
<dbReference type="InterPro" id="IPR003362">
    <property type="entry name" value="Bact_transf"/>
</dbReference>
<dbReference type="GO" id="GO:0009242">
    <property type="term" value="P:colanic acid biosynthetic process"/>
    <property type="evidence" value="ECO:0007669"/>
    <property type="project" value="TreeGrafter"/>
</dbReference>
<dbReference type="PANTHER" id="PTHR30576:SF21">
    <property type="entry name" value="UDP-GLUCOSE:UNDECAPRENYL-PHOSPHATE GLUCOSE-1-PHOSPHATE TRANSFERASE"/>
    <property type="match status" value="1"/>
</dbReference>
<feature type="domain" description="Bacterial sugar transferase" evidence="8">
    <location>
        <begin position="275"/>
        <end position="460"/>
    </location>
</feature>
<keyword evidence="10" id="KW-1185">Reference proteome</keyword>
<dbReference type="PATRIC" id="fig|1300342.3.peg.1126"/>
<feature type="transmembrane region" description="Helical" evidence="7">
    <location>
        <begin position="12"/>
        <end position="30"/>
    </location>
</feature>
<evidence type="ECO:0000256" key="3">
    <source>
        <dbReference type="ARBA" id="ARBA00022679"/>
    </source>
</evidence>
<dbReference type="PANTHER" id="PTHR30576">
    <property type="entry name" value="COLANIC BIOSYNTHESIS UDP-GLUCOSE LIPID CARRIER TRANSFERASE"/>
    <property type="match status" value="1"/>
</dbReference>
<evidence type="ECO:0000256" key="6">
    <source>
        <dbReference type="ARBA" id="ARBA00023136"/>
    </source>
</evidence>
<evidence type="ECO:0000313" key="10">
    <source>
        <dbReference type="Proteomes" id="UP000076830"/>
    </source>
</evidence>
<dbReference type="EMBL" id="CP015249">
    <property type="protein sequence ID" value="ANB17183.1"/>
    <property type="molecule type" value="Genomic_DNA"/>
</dbReference>
<evidence type="ECO:0000313" key="9">
    <source>
        <dbReference type="EMBL" id="ANB17183.1"/>
    </source>
</evidence>
<comment type="similarity">
    <text evidence="2">Belongs to the bacterial sugar transferase family.</text>
</comment>
<evidence type="ECO:0000256" key="1">
    <source>
        <dbReference type="ARBA" id="ARBA00004141"/>
    </source>
</evidence>
<comment type="subcellular location">
    <subcellularLocation>
        <location evidence="1">Membrane</location>
        <topology evidence="1">Multi-pass membrane protein</topology>
    </subcellularLocation>
</comment>
<name>A0A160DU48_9GAMM</name>
<feature type="transmembrane region" description="Helical" evidence="7">
    <location>
        <begin position="280"/>
        <end position="301"/>
    </location>
</feature>
<dbReference type="OrthoDB" id="9808602at2"/>
<dbReference type="AlphaFoldDB" id="A0A160DU48"/>
<gene>
    <name evidence="9" type="ORF">I596_1153</name>
</gene>
<dbReference type="GO" id="GO:0089702">
    <property type="term" value="F:undecaprenyl-phosphate glucose phosphotransferase activity"/>
    <property type="evidence" value="ECO:0007669"/>
    <property type="project" value="TreeGrafter"/>
</dbReference>
<evidence type="ECO:0000256" key="2">
    <source>
        <dbReference type="ARBA" id="ARBA00006464"/>
    </source>
</evidence>
<dbReference type="GO" id="GO:0016020">
    <property type="term" value="C:membrane"/>
    <property type="evidence" value="ECO:0007669"/>
    <property type="project" value="UniProtKB-SubCell"/>
</dbReference>
<dbReference type="Gene3D" id="3.40.50.720">
    <property type="entry name" value="NAD(P)-binding Rossmann-like Domain"/>
    <property type="match status" value="1"/>
</dbReference>
<dbReference type="InterPro" id="IPR017464">
    <property type="entry name" value="Sugar_tfrase_EpsB_2"/>
</dbReference>
<evidence type="ECO:0000259" key="8">
    <source>
        <dbReference type="Pfam" id="PF02397"/>
    </source>
</evidence>
<proteinExistence type="inferred from homology"/>
<accession>A0A160DU48</accession>
<organism evidence="9 10">
    <name type="scientific">Dokdonella koreensis DS-123</name>
    <dbReference type="NCBI Taxonomy" id="1300342"/>
    <lineage>
        <taxon>Bacteria</taxon>
        <taxon>Pseudomonadati</taxon>
        <taxon>Pseudomonadota</taxon>
        <taxon>Gammaproteobacteria</taxon>
        <taxon>Lysobacterales</taxon>
        <taxon>Rhodanobacteraceae</taxon>
        <taxon>Dokdonella</taxon>
    </lineage>
</organism>
<keyword evidence="4 7" id="KW-0812">Transmembrane</keyword>
<keyword evidence="5 7" id="KW-1133">Transmembrane helix</keyword>
<protein>
    <submittedName>
        <fullName evidence="9">Sugar transferase</fullName>
    </submittedName>
</protein>
<evidence type="ECO:0000256" key="4">
    <source>
        <dbReference type="ARBA" id="ARBA00022692"/>
    </source>
</evidence>
<dbReference type="Pfam" id="PF02397">
    <property type="entry name" value="Bac_transf"/>
    <property type="match status" value="1"/>
</dbReference>
<evidence type="ECO:0000256" key="5">
    <source>
        <dbReference type="ARBA" id="ARBA00022989"/>
    </source>
</evidence>
<dbReference type="Proteomes" id="UP000076830">
    <property type="component" value="Chromosome"/>
</dbReference>
<dbReference type="NCBIfam" id="TIGR03025">
    <property type="entry name" value="EPS_sugtrans"/>
    <property type="match status" value="1"/>
</dbReference>
<dbReference type="RefSeq" id="WP_067645208.1">
    <property type="nucleotide sequence ID" value="NZ_CP015249.1"/>
</dbReference>
<evidence type="ECO:0000256" key="7">
    <source>
        <dbReference type="SAM" id="Phobius"/>
    </source>
</evidence>
<dbReference type="STRING" id="1300342.I596_1153"/>
<sequence length="466" mass="52899">MLRFLRDQANRWLILLASCEWLLLAASLWLAVRIRYWYDHEWLSEYSAGFVLRSLVFGAIIIVAMAALGLYQPRMRERLFGVLARQAIGFLLGGIGLALLYYVVPHLYIGRGVAGIGMLIGFVAVASFRTLFMRLIDVEALKRRVLVLGSGRRASMISSRMRRRVDRRGFSVVGFLPMDGETPSVPADSLLRLGTPLSTFVQQRQIAEIVVGSDDRRGSLPMAELLECKQNGVTITDLPTFFERELGKVQLDLIDPSWLVFSDGFNASPLRRFSKRAFDIVAALLVLVPMSPFMLLTALAIRFESGWRAPVLYRQERVGERGQVFSLAKFRSMRPDAEKDGVARWAAKNDDRVTRVGRFIRKTRLDELPQLWNILRGDMSLIGPRPERPTFVEDLSKKIRYYQLRHCVKPGLAGWAQLNFPYGATEEDAAEKLKYDLFYVKNHNLVLDAAILLQTLEVVLFGRGAR</sequence>
<keyword evidence="3 9" id="KW-0808">Transferase</keyword>
<dbReference type="KEGG" id="dko:I596_1153"/>
<feature type="transmembrane region" description="Helical" evidence="7">
    <location>
        <begin position="50"/>
        <end position="71"/>
    </location>
</feature>